<organism evidence="2 3">
    <name type="scientific">Pleurodeles waltl</name>
    <name type="common">Iberian ribbed newt</name>
    <dbReference type="NCBI Taxonomy" id="8319"/>
    <lineage>
        <taxon>Eukaryota</taxon>
        <taxon>Metazoa</taxon>
        <taxon>Chordata</taxon>
        <taxon>Craniata</taxon>
        <taxon>Vertebrata</taxon>
        <taxon>Euteleostomi</taxon>
        <taxon>Amphibia</taxon>
        <taxon>Batrachia</taxon>
        <taxon>Caudata</taxon>
        <taxon>Salamandroidea</taxon>
        <taxon>Salamandridae</taxon>
        <taxon>Pleurodelinae</taxon>
        <taxon>Pleurodeles</taxon>
    </lineage>
</organism>
<name>A0AAV7TL80_PLEWA</name>
<sequence>MAVKIACKRRQPRQQRQRLLRPRNFFEPENCRKQGGSTSGRGFDPHEAGLPRPLETRSRAGAGNAAGTARYPHTLCQPVRSVIKRVIYDVIVAVAGLAEIVRALPHALKISMAPKTARNSGDKSDGSKMTHIGRDRGDLAGVNRRPASTTGKPIGKNMSGPGKDAKTSDNATPLLKVRGKGKSQSTIMSFLAGGAQESCSVHMTLPSEINSTVAEIIPSDTCSEKTFIESNEPLIKARQGSEDLSGALDNSTVIRRKERGPLAGKEQPQAQPQAQRSEDQTRVGVTSAPNATSGIEEWQNVPPNPKGWDKITEKDLKTSDWAKDSSDKFYSLTEESDLSSGEHSFSESGSSETSETGNKSSSNEPTVRQLRRQWKCTKVRPDPQEGLEFLTSTGSRTLKWDYSGIRLTDTPTTSGQELVNNNMEGSTGGPASGMCLAGADSGMLQSIYHSIKELQTETRTESRRARVATKRLQGTVRKVAKSCTEIEAKLSSMDERIGAVEEDVDALKKRSIMRDDQLKDVMWKLEDFENRQRRNNLRFLGIAEGLAGSDIRAYMVKLLRGAFPELGQWGYVIIFLNSYVMGK</sequence>
<dbReference type="Proteomes" id="UP001066276">
    <property type="component" value="Chromosome 3_2"/>
</dbReference>
<proteinExistence type="predicted"/>
<feature type="compositionally biased region" description="Basic and acidic residues" evidence="1">
    <location>
        <begin position="43"/>
        <end position="58"/>
    </location>
</feature>
<reference evidence="2" key="1">
    <citation type="journal article" date="2022" name="bioRxiv">
        <title>Sequencing and chromosome-scale assembly of the giantPleurodeles waltlgenome.</title>
        <authorList>
            <person name="Brown T."/>
            <person name="Elewa A."/>
            <person name="Iarovenko S."/>
            <person name="Subramanian E."/>
            <person name="Araus A.J."/>
            <person name="Petzold A."/>
            <person name="Susuki M."/>
            <person name="Suzuki K.-i.T."/>
            <person name="Hayashi T."/>
            <person name="Toyoda A."/>
            <person name="Oliveira C."/>
            <person name="Osipova E."/>
            <person name="Leigh N.D."/>
            <person name="Simon A."/>
            <person name="Yun M.H."/>
        </authorList>
    </citation>
    <scope>NUCLEOTIDE SEQUENCE</scope>
    <source>
        <strain evidence="2">20211129_DDA</strain>
        <tissue evidence="2">Liver</tissue>
    </source>
</reference>
<feature type="region of interest" description="Disordered" evidence="1">
    <location>
        <begin position="333"/>
        <end position="369"/>
    </location>
</feature>
<dbReference type="AlphaFoldDB" id="A0AAV7TL80"/>
<evidence type="ECO:0000313" key="2">
    <source>
        <dbReference type="EMBL" id="KAJ1176492.1"/>
    </source>
</evidence>
<gene>
    <name evidence="2" type="ORF">NDU88_001770</name>
</gene>
<evidence type="ECO:0000256" key="1">
    <source>
        <dbReference type="SAM" id="MobiDB-lite"/>
    </source>
</evidence>
<feature type="compositionally biased region" description="Basic and acidic residues" evidence="1">
    <location>
        <begin position="120"/>
        <end position="138"/>
    </location>
</feature>
<feature type="region of interest" description="Disordered" evidence="1">
    <location>
        <begin position="238"/>
        <end position="313"/>
    </location>
</feature>
<feature type="region of interest" description="Disordered" evidence="1">
    <location>
        <begin position="1"/>
        <end position="66"/>
    </location>
</feature>
<feature type="compositionally biased region" description="Polar residues" evidence="1">
    <location>
        <begin position="283"/>
        <end position="293"/>
    </location>
</feature>
<comment type="caution">
    <text evidence="2">The sequence shown here is derived from an EMBL/GenBank/DDBJ whole genome shotgun (WGS) entry which is preliminary data.</text>
</comment>
<evidence type="ECO:0000313" key="3">
    <source>
        <dbReference type="Proteomes" id="UP001066276"/>
    </source>
</evidence>
<accession>A0AAV7TL80</accession>
<protein>
    <submittedName>
        <fullName evidence="2">Uncharacterized protein</fullName>
    </submittedName>
</protein>
<keyword evidence="3" id="KW-1185">Reference proteome</keyword>
<feature type="compositionally biased region" description="Low complexity" evidence="1">
    <location>
        <begin position="338"/>
        <end position="364"/>
    </location>
</feature>
<dbReference type="EMBL" id="JANPWB010000006">
    <property type="protein sequence ID" value="KAJ1176492.1"/>
    <property type="molecule type" value="Genomic_DNA"/>
</dbReference>
<feature type="region of interest" description="Disordered" evidence="1">
    <location>
        <begin position="114"/>
        <end position="174"/>
    </location>
</feature>
<feature type="compositionally biased region" description="Basic residues" evidence="1">
    <location>
        <begin position="1"/>
        <end position="21"/>
    </location>
</feature>